<sequence length="59" mass="6853">MKPVSNAHAAFETDFKRRRICKSARLQELNKIFELTNGGLCIEANIRFSHVFPFYHDAL</sequence>
<evidence type="ECO:0000313" key="2">
    <source>
        <dbReference type="Proteomes" id="UP000679950"/>
    </source>
</evidence>
<reference evidence="1 2" key="1">
    <citation type="submission" date="2021-03" db="EMBL/GenBank/DDBJ databases">
        <title>Antimicrobial resistance genes in bacteria isolated from Japanese honey, and their potential for conferring macrolide and lincosamide resistance in the American foulbrood pathogen Paenibacillus larvae.</title>
        <authorList>
            <person name="Okamoto M."/>
            <person name="Kumagai M."/>
            <person name="Kanamori H."/>
            <person name="Takamatsu D."/>
        </authorList>
    </citation>
    <scope>NUCLEOTIDE SEQUENCE [LARGE SCALE GENOMIC DNA]</scope>
    <source>
        <strain evidence="1 2">J8TS2</strain>
    </source>
</reference>
<dbReference type="Proteomes" id="UP000679950">
    <property type="component" value="Unassembled WGS sequence"/>
</dbReference>
<proteinExistence type="predicted"/>
<gene>
    <name evidence="1" type="ORF">J8TS2_04190</name>
</gene>
<keyword evidence="2" id="KW-1185">Reference proteome</keyword>
<organism evidence="1 2">
    <name type="scientific">Lederbergia ruris</name>
    <dbReference type="NCBI Taxonomy" id="217495"/>
    <lineage>
        <taxon>Bacteria</taxon>
        <taxon>Bacillati</taxon>
        <taxon>Bacillota</taxon>
        <taxon>Bacilli</taxon>
        <taxon>Bacillales</taxon>
        <taxon>Bacillaceae</taxon>
        <taxon>Lederbergia</taxon>
    </lineage>
</organism>
<protein>
    <submittedName>
        <fullName evidence="1">Uncharacterized protein</fullName>
    </submittedName>
</protein>
<name>A0ABQ4KDQ9_9BACI</name>
<dbReference type="EMBL" id="BORB01000002">
    <property type="protein sequence ID" value="GIN56100.1"/>
    <property type="molecule type" value="Genomic_DNA"/>
</dbReference>
<evidence type="ECO:0000313" key="1">
    <source>
        <dbReference type="EMBL" id="GIN56100.1"/>
    </source>
</evidence>
<comment type="caution">
    <text evidence="1">The sequence shown here is derived from an EMBL/GenBank/DDBJ whole genome shotgun (WGS) entry which is preliminary data.</text>
</comment>
<accession>A0ABQ4KDQ9</accession>